<evidence type="ECO:0000256" key="6">
    <source>
        <dbReference type="SAM" id="Coils"/>
    </source>
</evidence>
<keyword evidence="3" id="KW-0479">Metal-binding</keyword>
<evidence type="ECO:0000256" key="5">
    <source>
        <dbReference type="ARBA" id="ARBA00023239"/>
    </source>
</evidence>
<dbReference type="Pfam" id="PF01397">
    <property type="entry name" value="Terpene_synth"/>
    <property type="match status" value="1"/>
</dbReference>
<dbReference type="AlphaFoldDB" id="A0A067KVG8"/>
<dbReference type="InterPro" id="IPR050148">
    <property type="entry name" value="Terpene_synthase-like"/>
</dbReference>
<dbReference type="GO" id="GO:0010333">
    <property type="term" value="F:terpene synthase activity"/>
    <property type="evidence" value="ECO:0007669"/>
    <property type="project" value="InterPro"/>
</dbReference>
<name>A0A067KVG8_JATCU</name>
<dbReference type="SUPFAM" id="SSF48576">
    <property type="entry name" value="Terpenoid synthases"/>
    <property type="match status" value="1"/>
</dbReference>
<dbReference type="GO" id="GO:0016102">
    <property type="term" value="P:diterpenoid biosynthetic process"/>
    <property type="evidence" value="ECO:0007669"/>
    <property type="project" value="InterPro"/>
</dbReference>
<reference evidence="10 11" key="1">
    <citation type="journal article" date="2014" name="PLoS ONE">
        <title>Global Analysis of Gene Expression Profiles in Physic Nut (Jatropha curcas L.) Seedlings Exposed to Salt Stress.</title>
        <authorList>
            <person name="Zhang L."/>
            <person name="Zhang C."/>
            <person name="Wu P."/>
            <person name="Chen Y."/>
            <person name="Li M."/>
            <person name="Jiang H."/>
            <person name="Wu G."/>
        </authorList>
    </citation>
    <scope>NUCLEOTIDE SEQUENCE [LARGE SCALE GENOMIC DNA]</scope>
    <source>
        <strain evidence="11">cv. GZQX0401</strain>
        <tissue evidence="10">Young leaves</tissue>
    </source>
</reference>
<dbReference type="Proteomes" id="UP000027138">
    <property type="component" value="Unassembled WGS sequence"/>
</dbReference>
<feature type="domain" description="Terpene synthase metal-binding" evidence="9">
    <location>
        <begin position="259"/>
        <end position="498"/>
    </location>
</feature>
<dbReference type="InterPro" id="IPR044814">
    <property type="entry name" value="Terpene_cyclase_plant_C1"/>
</dbReference>
<feature type="region of interest" description="Disordered" evidence="7">
    <location>
        <begin position="1"/>
        <end position="25"/>
    </location>
</feature>
<evidence type="ECO:0000259" key="9">
    <source>
        <dbReference type="Pfam" id="PF03936"/>
    </source>
</evidence>
<dbReference type="CDD" id="cd00684">
    <property type="entry name" value="Terpene_cyclase_plant_C1"/>
    <property type="match status" value="1"/>
</dbReference>
<accession>A0A067KVG8</accession>
<comment type="cofactor">
    <cofactor evidence="1">
        <name>Mg(2+)</name>
        <dbReference type="ChEBI" id="CHEBI:18420"/>
    </cofactor>
</comment>
<dbReference type="SFLD" id="SFLDS00005">
    <property type="entry name" value="Isoprenoid_Synthase_Type_I"/>
    <property type="match status" value="1"/>
</dbReference>
<dbReference type="FunFam" id="1.10.600.10:FF:000007">
    <property type="entry name" value="Isoprene synthase, chloroplastic"/>
    <property type="match status" value="1"/>
</dbReference>
<feature type="domain" description="Terpene synthase N-terminal" evidence="8">
    <location>
        <begin position="30"/>
        <end position="202"/>
    </location>
</feature>
<keyword evidence="5" id="KW-0456">Lyase</keyword>
<keyword evidence="11" id="KW-1185">Reference proteome</keyword>
<evidence type="ECO:0000256" key="2">
    <source>
        <dbReference type="ARBA" id="ARBA00006333"/>
    </source>
</evidence>
<dbReference type="FunFam" id="1.50.10.130:FF:000001">
    <property type="entry name" value="Isoprene synthase, chloroplastic"/>
    <property type="match status" value="1"/>
</dbReference>
<evidence type="ECO:0000256" key="4">
    <source>
        <dbReference type="ARBA" id="ARBA00022842"/>
    </source>
</evidence>
<evidence type="ECO:0000256" key="7">
    <source>
        <dbReference type="SAM" id="MobiDB-lite"/>
    </source>
</evidence>
<sequence>MSAQALAAPPLTQNTSSNTTRHTANFSPDIWGDRFLSYDSEFTNINNDMEEQVQRLKEEVKRMIIASTHESSEDLNLIDSIQRLGVAYHFENEIEEALLRIHCSTDNYNDLHSAALRFRLLRQQGFNVSCDVFNKFRDSNGHFNETLKNDIQGILSLYEAAYLRVHGEDILEEALAFSTVHLKSIANSNTRFPFAAQVSRALKQPIRKGLQRLESKHYISMYQEDASHNEVLLTFAKLDFNVLQKMHREELRYISKWWKDLDFTTKLPFIRDRVVEGYFWIIGVYFESQYSLARRFLTKVIAISSVIDDIYDAYGTLEELIIFTSAIQRWDIACMDQLPEYMKLCYMALLDIYDEMERELSEQGSSSYIHYAKDEMKKLVQAYLVEANWMNKDYIPTMDEYMSIALVTCGYSLLTTTSFIGMGDISTKDVFDWSSNGPKIVRAASVICRLMDDIVSHEFEQARGHVASAVECYMKQNGVSEEATRDEFNKQIVSAWKDINAACLKPTEVPMPILTRVVNLARVIDYLYKDGDEYTHTGELMKSSITSVFIDRVQI</sequence>
<dbReference type="InterPro" id="IPR005630">
    <property type="entry name" value="Terpene_synthase_metal-bd"/>
</dbReference>
<feature type="coiled-coil region" evidence="6">
    <location>
        <begin position="39"/>
        <end position="66"/>
    </location>
</feature>
<organism evidence="10 11">
    <name type="scientific">Jatropha curcas</name>
    <name type="common">Barbados nut</name>
    <dbReference type="NCBI Taxonomy" id="180498"/>
    <lineage>
        <taxon>Eukaryota</taxon>
        <taxon>Viridiplantae</taxon>
        <taxon>Streptophyta</taxon>
        <taxon>Embryophyta</taxon>
        <taxon>Tracheophyta</taxon>
        <taxon>Spermatophyta</taxon>
        <taxon>Magnoliopsida</taxon>
        <taxon>eudicotyledons</taxon>
        <taxon>Gunneridae</taxon>
        <taxon>Pentapetalae</taxon>
        <taxon>rosids</taxon>
        <taxon>fabids</taxon>
        <taxon>Malpighiales</taxon>
        <taxon>Euphorbiaceae</taxon>
        <taxon>Crotonoideae</taxon>
        <taxon>Jatropheae</taxon>
        <taxon>Jatropha</taxon>
    </lineage>
</organism>
<dbReference type="Gene3D" id="1.10.600.10">
    <property type="entry name" value="Farnesyl Diphosphate Synthase"/>
    <property type="match status" value="1"/>
</dbReference>
<dbReference type="InterPro" id="IPR001906">
    <property type="entry name" value="Terpene_synth_N"/>
</dbReference>
<dbReference type="InterPro" id="IPR008949">
    <property type="entry name" value="Isoprenoid_synthase_dom_sf"/>
</dbReference>
<evidence type="ECO:0000256" key="1">
    <source>
        <dbReference type="ARBA" id="ARBA00001946"/>
    </source>
</evidence>
<dbReference type="Pfam" id="PF03936">
    <property type="entry name" value="Terpene_synth_C"/>
    <property type="match status" value="1"/>
</dbReference>
<evidence type="ECO:0000256" key="3">
    <source>
        <dbReference type="ARBA" id="ARBA00022723"/>
    </source>
</evidence>
<evidence type="ECO:0000313" key="10">
    <source>
        <dbReference type="EMBL" id="KDP36230.1"/>
    </source>
</evidence>
<dbReference type="STRING" id="180498.A0A067KVG8"/>
<keyword evidence="4" id="KW-0460">Magnesium</keyword>
<dbReference type="GO" id="GO:0000287">
    <property type="term" value="F:magnesium ion binding"/>
    <property type="evidence" value="ECO:0007669"/>
    <property type="project" value="InterPro"/>
</dbReference>
<dbReference type="PANTHER" id="PTHR31225">
    <property type="entry name" value="OS04G0344100 PROTEIN-RELATED"/>
    <property type="match status" value="1"/>
</dbReference>
<evidence type="ECO:0000313" key="11">
    <source>
        <dbReference type="Proteomes" id="UP000027138"/>
    </source>
</evidence>
<dbReference type="EMBL" id="KK914448">
    <property type="protein sequence ID" value="KDP36230.1"/>
    <property type="molecule type" value="Genomic_DNA"/>
</dbReference>
<dbReference type="PANTHER" id="PTHR31225:SF236">
    <property type="entry name" value="TERPENE SYNTHASE 2-RELATED"/>
    <property type="match status" value="1"/>
</dbReference>
<dbReference type="SUPFAM" id="SSF48239">
    <property type="entry name" value="Terpenoid cyclases/Protein prenyltransferases"/>
    <property type="match status" value="1"/>
</dbReference>
<dbReference type="SFLD" id="SFLDG01019">
    <property type="entry name" value="Terpene_Cyclase_Like_1_C_Termi"/>
    <property type="match status" value="1"/>
</dbReference>
<dbReference type="Gene3D" id="1.50.10.130">
    <property type="entry name" value="Terpene synthase, N-terminal domain"/>
    <property type="match status" value="1"/>
</dbReference>
<dbReference type="InterPro" id="IPR036965">
    <property type="entry name" value="Terpene_synth_N_sf"/>
</dbReference>
<proteinExistence type="inferred from homology"/>
<feature type="compositionally biased region" description="Polar residues" evidence="7">
    <location>
        <begin position="11"/>
        <end position="25"/>
    </location>
</feature>
<evidence type="ECO:0008006" key="12">
    <source>
        <dbReference type="Google" id="ProtNLM"/>
    </source>
</evidence>
<dbReference type="GO" id="GO:0120251">
    <property type="term" value="P:hydrocarbon biosynthetic process"/>
    <property type="evidence" value="ECO:0007669"/>
    <property type="project" value="UniProtKB-ARBA"/>
</dbReference>
<protein>
    <recommendedName>
        <fullName evidence="12">(+)-delta-cadinene synthase</fullName>
    </recommendedName>
</protein>
<dbReference type="InterPro" id="IPR008930">
    <property type="entry name" value="Terpenoid_cyclase/PrenylTrfase"/>
</dbReference>
<keyword evidence="6" id="KW-0175">Coiled coil</keyword>
<gene>
    <name evidence="10" type="ORF">JCGZ_09950</name>
</gene>
<dbReference type="InterPro" id="IPR034741">
    <property type="entry name" value="Terpene_cyclase-like_1_C"/>
</dbReference>
<dbReference type="OrthoDB" id="1877784at2759"/>
<evidence type="ECO:0000259" key="8">
    <source>
        <dbReference type="Pfam" id="PF01397"/>
    </source>
</evidence>
<comment type="similarity">
    <text evidence="2">Belongs to the terpene synthase family.</text>
</comment>